<sequence>MSNLIVFLKNDKTLLFENATKLNVGPSMIEFTYDGKSTGKTRKATFCTASIAGFAAESNE</sequence>
<comment type="caution">
    <text evidence="1">The sequence shown here is derived from an EMBL/GenBank/DDBJ whole genome shotgun (WGS) entry which is preliminary data.</text>
</comment>
<gene>
    <name evidence="1" type="ORF">ACFFLI_09535</name>
</gene>
<dbReference type="EMBL" id="JBHLZY010000025">
    <property type="protein sequence ID" value="MFB9770101.1"/>
    <property type="molecule type" value="Genomic_DNA"/>
</dbReference>
<reference evidence="1 2" key="1">
    <citation type="submission" date="2024-09" db="EMBL/GenBank/DDBJ databases">
        <authorList>
            <person name="Sun Q."/>
            <person name="Mori K."/>
        </authorList>
    </citation>
    <scope>NUCLEOTIDE SEQUENCE [LARGE SCALE GENOMIC DNA]</scope>
    <source>
        <strain evidence="1 2">TBRC 4576</strain>
    </source>
</reference>
<proteinExistence type="predicted"/>
<accession>A0ABV5WWQ3</accession>
<keyword evidence="2" id="KW-1185">Reference proteome</keyword>
<evidence type="ECO:0000313" key="2">
    <source>
        <dbReference type="Proteomes" id="UP001589691"/>
    </source>
</evidence>
<dbReference type="Proteomes" id="UP001589691">
    <property type="component" value="Unassembled WGS sequence"/>
</dbReference>
<dbReference type="RefSeq" id="WP_137642119.1">
    <property type="nucleotide sequence ID" value="NZ_BJEA01000004.1"/>
</dbReference>
<protein>
    <submittedName>
        <fullName evidence="1">Uncharacterized protein</fullName>
    </submittedName>
</protein>
<name>A0ABV5WWQ3_9LACO</name>
<organism evidence="1 2">
    <name type="scientific">Lactiplantibacillus modestisalitolerans</name>
    <dbReference type="NCBI Taxonomy" id="1457219"/>
    <lineage>
        <taxon>Bacteria</taxon>
        <taxon>Bacillati</taxon>
        <taxon>Bacillota</taxon>
        <taxon>Bacilli</taxon>
        <taxon>Lactobacillales</taxon>
        <taxon>Lactobacillaceae</taxon>
        <taxon>Lactiplantibacillus</taxon>
    </lineage>
</organism>
<evidence type="ECO:0000313" key="1">
    <source>
        <dbReference type="EMBL" id="MFB9770101.1"/>
    </source>
</evidence>